<sequence>MKHLQSFKYVRAIAASGSIRKAAETLAISPSALNRHIQTLELDLDIQIFERVTKGVRLTSEGELFLNFAMNQLSGFNRVRQQISAMKGLRVGELRVGISEDFDQSILHDMIAKFQRDHSQIDVTIERLTSQDALYRALDTQSIELALFVNPVLRKGIQILHGADVDIAAFVPLGLGLGKNDELRIFEFQGIRLALPPANTEVTKRIEAAIDKNRIDTLIHYRGPDMSRFLEHAFSAVIGISVVVNPGPAPLQISGYKRTSLLRREIGTCNFCLVGSDDHGLSFAAHAFQEIFSEAFQ</sequence>
<dbReference type="SUPFAM" id="SSF46785">
    <property type="entry name" value="Winged helix' DNA-binding domain"/>
    <property type="match status" value="1"/>
</dbReference>
<dbReference type="InterPro" id="IPR000847">
    <property type="entry name" value="LysR_HTH_N"/>
</dbReference>
<organism evidence="6 7">
    <name type="scientific">Cognatishimia activa</name>
    <dbReference type="NCBI Taxonomy" id="1715691"/>
    <lineage>
        <taxon>Bacteria</taxon>
        <taxon>Pseudomonadati</taxon>
        <taxon>Pseudomonadota</taxon>
        <taxon>Alphaproteobacteria</taxon>
        <taxon>Rhodobacterales</taxon>
        <taxon>Paracoccaceae</taxon>
        <taxon>Cognatishimia</taxon>
    </lineage>
</organism>
<dbReference type="PANTHER" id="PTHR30419:SF8">
    <property type="entry name" value="NITROGEN ASSIMILATION TRANSCRIPTIONAL ACTIVATOR-RELATED"/>
    <property type="match status" value="1"/>
</dbReference>
<reference evidence="6" key="1">
    <citation type="submission" date="2020-07" db="EMBL/GenBank/DDBJ databases">
        <title>Genome sequences of bacteria associated with the marine, planktonic diatom Thalassiosira profunda strain ECT2AJA-044.</title>
        <authorList>
            <person name="Gargas C.B."/>
            <person name="Roberts W.R."/>
            <person name="Alverson A.J."/>
        </authorList>
    </citation>
    <scope>NUCLEOTIDE SEQUENCE</scope>
    <source>
        <strain evidence="6">ECT2AJA-044</strain>
    </source>
</reference>
<dbReference type="GO" id="GO:0005829">
    <property type="term" value="C:cytosol"/>
    <property type="evidence" value="ECO:0007669"/>
    <property type="project" value="TreeGrafter"/>
</dbReference>
<dbReference type="Pfam" id="PF00126">
    <property type="entry name" value="HTH_1"/>
    <property type="match status" value="1"/>
</dbReference>
<dbReference type="PANTHER" id="PTHR30419">
    <property type="entry name" value="HTH-TYPE TRANSCRIPTIONAL REGULATOR YBHD"/>
    <property type="match status" value="1"/>
</dbReference>
<dbReference type="SUPFAM" id="SSF53850">
    <property type="entry name" value="Periplasmic binding protein-like II"/>
    <property type="match status" value="1"/>
</dbReference>
<dbReference type="RefSeq" id="WP_209355905.1">
    <property type="nucleotide sequence ID" value="NZ_CP060010.1"/>
</dbReference>
<dbReference type="Proteomes" id="UP000665026">
    <property type="component" value="Chromosome"/>
</dbReference>
<evidence type="ECO:0000256" key="3">
    <source>
        <dbReference type="ARBA" id="ARBA00023125"/>
    </source>
</evidence>
<keyword evidence="3" id="KW-0238">DNA-binding</keyword>
<dbReference type="Pfam" id="PF03466">
    <property type="entry name" value="LysR_substrate"/>
    <property type="match status" value="1"/>
</dbReference>
<evidence type="ECO:0000259" key="5">
    <source>
        <dbReference type="PROSITE" id="PS50931"/>
    </source>
</evidence>
<keyword evidence="2" id="KW-0805">Transcription regulation</keyword>
<dbReference type="InterPro" id="IPR005119">
    <property type="entry name" value="LysR_subst-bd"/>
</dbReference>
<dbReference type="GO" id="GO:0003700">
    <property type="term" value="F:DNA-binding transcription factor activity"/>
    <property type="evidence" value="ECO:0007669"/>
    <property type="project" value="InterPro"/>
</dbReference>
<gene>
    <name evidence="6" type="ORF">HZ995_12100</name>
</gene>
<proteinExistence type="inferred from homology"/>
<feature type="domain" description="HTH lysR-type" evidence="5">
    <location>
        <begin position="1"/>
        <end position="59"/>
    </location>
</feature>
<keyword evidence="4" id="KW-0804">Transcription</keyword>
<dbReference type="Gene3D" id="3.40.190.290">
    <property type="match status" value="1"/>
</dbReference>
<accession>A0A975I6L1</accession>
<dbReference type="AlphaFoldDB" id="A0A975I6L1"/>
<name>A0A975I6L1_9RHOB</name>
<evidence type="ECO:0000256" key="2">
    <source>
        <dbReference type="ARBA" id="ARBA00023015"/>
    </source>
</evidence>
<dbReference type="EMBL" id="CP060010">
    <property type="protein sequence ID" value="QTN35218.1"/>
    <property type="molecule type" value="Genomic_DNA"/>
</dbReference>
<evidence type="ECO:0000256" key="1">
    <source>
        <dbReference type="ARBA" id="ARBA00009437"/>
    </source>
</evidence>
<dbReference type="InterPro" id="IPR036388">
    <property type="entry name" value="WH-like_DNA-bd_sf"/>
</dbReference>
<evidence type="ECO:0000256" key="4">
    <source>
        <dbReference type="ARBA" id="ARBA00023163"/>
    </source>
</evidence>
<dbReference type="PROSITE" id="PS50931">
    <property type="entry name" value="HTH_LYSR"/>
    <property type="match status" value="1"/>
</dbReference>
<protein>
    <submittedName>
        <fullName evidence="6">LysR family transcriptional regulator</fullName>
    </submittedName>
</protein>
<dbReference type="Gene3D" id="1.10.10.10">
    <property type="entry name" value="Winged helix-like DNA-binding domain superfamily/Winged helix DNA-binding domain"/>
    <property type="match status" value="1"/>
</dbReference>
<dbReference type="KEGG" id="cact:HZ995_12100"/>
<dbReference type="InterPro" id="IPR050950">
    <property type="entry name" value="HTH-type_LysR_regulators"/>
</dbReference>
<dbReference type="CDD" id="cd05466">
    <property type="entry name" value="PBP2_LTTR_substrate"/>
    <property type="match status" value="1"/>
</dbReference>
<dbReference type="InterPro" id="IPR036390">
    <property type="entry name" value="WH_DNA-bd_sf"/>
</dbReference>
<dbReference type="GO" id="GO:0003677">
    <property type="term" value="F:DNA binding"/>
    <property type="evidence" value="ECO:0007669"/>
    <property type="project" value="UniProtKB-KW"/>
</dbReference>
<comment type="similarity">
    <text evidence="1">Belongs to the LysR transcriptional regulatory family.</text>
</comment>
<evidence type="ECO:0000313" key="6">
    <source>
        <dbReference type="EMBL" id="QTN35218.1"/>
    </source>
</evidence>
<evidence type="ECO:0000313" key="7">
    <source>
        <dbReference type="Proteomes" id="UP000665026"/>
    </source>
</evidence>